<keyword evidence="2" id="KW-1133">Transmembrane helix</keyword>
<feature type="compositionally biased region" description="Basic and acidic residues" evidence="1">
    <location>
        <begin position="1"/>
        <end position="23"/>
    </location>
</feature>
<evidence type="ECO:0000256" key="2">
    <source>
        <dbReference type="SAM" id="Phobius"/>
    </source>
</evidence>
<feature type="compositionally biased region" description="Basic and acidic residues" evidence="1">
    <location>
        <begin position="51"/>
        <end position="65"/>
    </location>
</feature>
<evidence type="ECO:0000259" key="3">
    <source>
        <dbReference type="Pfam" id="PF13786"/>
    </source>
</evidence>
<keyword evidence="2" id="KW-0812">Transmembrane</keyword>
<dbReference type="InterPro" id="IPR025436">
    <property type="entry name" value="DUF4179"/>
</dbReference>
<accession>A0A2N5NB04</accession>
<dbReference type="AlphaFoldDB" id="A0A2N5NB04"/>
<dbReference type="Pfam" id="PF13786">
    <property type="entry name" value="DUF4179"/>
    <property type="match status" value="1"/>
</dbReference>
<protein>
    <recommendedName>
        <fullName evidence="7">DUF4179 domain-containing protein</fullName>
    </recommendedName>
</protein>
<feature type="domain" description="DUF5643" evidence="4">
    <location>
        <begin position="296"/>
        <end position="385"/>
    </location>
</feature>
<evidence type="ECO:0000259" key="4">
    <source>
        <dbReference type="Pfam" id="PF18705"/>
    </source>
</evidence>
<dbReference type="Proteomes" id="UP000234789">
    <property type="component" value="Unassembled WGS sequence"/>
</dbReference>
<keyword evidence="2" id="KW-0472">Membrane</keyword>
<name>A0A2N5NB04_9BACL</name>
<gene>
    <name evidence="5" type="ORF">B8V81_1750</name>
</gene>
<feature type="compositionally biased region" description="Polar residues" evidence="1">
    <location>
        <begin position="231"/>
        <end position="240"/>
    </location>
</feature>
<feature type="region of interest" description="Disordered" evidence="1">
    <location>
        <begin position="231"/>
        <end position="250"/>
    </location>
</feature>
<proteinExistence type="predicted"/>
<dbReference type="InterPro" id="IPR040680">
    <property type="entry name" value="DUF5643"/>
</dbReference>
<evidence type="ECO:0000313" key="5">
    <source>
        <dbReference type="EMBL" id="PLT47526.1"/>
    </source>
</evidence>
<feature type="transmembrane region" description="Helical" evidence="2">
    <location>
        <begin position="117"/>
        <end position="136"/>
    </location>
</feature>
<dbReference type="RefSeq" id="WP_028598817.1">
    <property type="nucleotide sequence ID" value="NZ_BIMM01000074.1"/>
</dbReference>
<sequence length="517" mass="56827">MEDERKVPGRKGEEGPADGHEPAEAGASSAGGRESGRTTEAEPSELATDARLSEAEHAERAADARLSEAEPLELVADGRLSDAELAELAADERLRAAIRAGLERGKRRSRPRRRRRLGLGLAAALISLLALTAGAAKVSPAFADALRSVPSLSGFLRLIGENPALLSSIDRDLLQIVGRTAEKDGKWLTVEALVADERRLVVFYRTNLQEFESVPLRLSMLDGQGQVLSAGYSSGYTPPSSELEGSEDSKPDMIDVQMSPGERLPEQVLLRVNQAGVMLEVPLDIDLNKSAGLVREFPLNRTLEIEGQKLTVVSARQTPLQLELKLRKDPANTMEIRDLLNLRLTDEAGREWRSTMGFLGDEPVMLFQNGYFQKPKRLTLRADGFVMFAKGQQIVVDAERRIVLEAPDDRVSLVSPDTTIQRGQVELSNLLAFRLSGLDERESKYGYDLVSASFTDGMGRQRQTVHSENSIGWTSSTEGQTIFVELPEEKLPQPLTFDVTSYPGYALRPIEVEMLPD</sequence>
<comment type="caution">
    <text evidence="5">The sequence shown here is derived from an EMBL/GenBank/DDBJ whole genome shotgun (WGS) entry which is preliminary data.</text>
</comment>
<evidence type="ECO:0000313" key="6">
    <source>
        <dbReference type="Proteomes" id="UP000234789"/>
    </source>
</evidence>
<feature type="region of interest" description="Disordered" evidence="1">
    <location>
        <begin position="1"/>
        <end position="65"/>
    </location>
</feature>
<dbReference type="EMBL" id="NFEZ01000003">
    <property type="protein sequence ID" value="PLT47526.1"/>
    <property type="molecule type" value="Genomic_DNA"/>
</dbReference>
<evidence type="ECO:0008006" key="7">
    <source>
        <dbReference type="Google" id="ProtNLM"/>
    </source>
</evidence>
<dbReference type="Pfam" id="PF18705">
    <property type="entry name" value="DUF5643"/>
    <property type="match status" value="1"/>
</dbReference>
<keyword evidence="6" id="KW-1185">Reference proteome</keyword>
<feature type="domain" description="DUF4179" evidence="3">
    <location>
        <begin position="114"/>
        <end position="205"/>
    </location>
</feature>
<evidence type="ECO:0000256" key="1">
    <source>
        <dbReference type="SAM" id="MobiDB-lite"/>
    </source>
</evidence>
<dbReference type="OrthoDB" id="2725974at2"/>
<organism evidence="5 6">
    <name type="scientific">Paenibacillus pasadenensis</name>
    <dbReference type="NCBI Taxonomy" id="217090"/>
    <lineage>
        <taxon>Bacteria</taxon>
        <taxon>Bacillati</taxon>
        <taxon>Bacillota</taxon>
        <taxon>Bacilli</taxon>
        <taxon>Bacillales</taxon>
        <taxon>Paenibacillaceae</taxon>
        <taxon>Paenibacillus</taxon>
    </lineage>
</organism>
<reference evidence="5 6" key="1">
    <citation type="submission" date="2017-05" db="EMBL/GenBank/DDBJ databases">
        <title>Functional genome analysis of Paenibacillus pasadenensis strain R16: insights on endophytic life style and antifungal activity.</title>
        <authorList>
            <person name="Passera A."/>
            <person name="Marcolungo L."/>
            <person name="Casati P."/>
            <person name="Brasca M."/>
            <person name="Quaglino F."/>
            <person name="Delledonne M."/>
        </authorList>
    </citation>
    <scope>NUCLEOTIDE SEQUENCE [LARGE SCALE GENOMIC DNA]</scope>
    <source>
        <strain evidence="5 6">R16</strain>
    </source>
</reference>